<dbReference type="RefSeq" id="WP_245756662.1">
    <property type="nucleotide sequence ID" value="NZ_FOLE01000001.1"/>
</dbReference>
<keyword evidence="4" id="KW-1185">Reference proteome</keyword>
<dbReference type="STRING" id="927664.SAMN05421780_101226"/>
<feature type="domain" description="YCII-related" evidence="2">
    <location>
        <begin position="21"/>
        <end position="101"/>
    </location>
</feature>
<dbReference type="Proteomes" id="UP000199514">
    <property type="component" value="Unassembled WGS sequence"/>
</dbReference>
<dbReference type="SUPFAM" id="SSF54909">
    <property type="entry name" value="Dimeric alpha+beta barrel"/>
    <property type="match status" value="1"/>
</dbReference>
<gene>
    <name evidence="3" type="ORF">SAMN05421780_101226</name>
</gene>
<evidence type="ECO:0000256" key="1">
    <source>
        <dbReference type="ARBA" id="ARBA00007689"/>
    </source>
</evidence>
<dbReference type="Pfam" id="PF03795">
    <property type="entry name" value="YCII"/>
    <property type="match status" value="1"/>
</dbReference>
<dbReference type="InterPro" id="IPR005545">
    <property type="entry name" value="YCII"/>
</dbReference>
<accession>A0A1I1DHK6</accession>
<comment type="similarity">
    <text evidence="1">Belongs to the YciI family.</text>
</comment>
<sequence>MIRAANGDFLLFFQIISEQMFLISLTYKKDLQELDAHLPAHSAFLDKYYQAGKLIVSGRKVPRTGGIILAHQLTRTELEQILTEDPFYTNGLADYEITEFTPTKHAPEFKVFTD</sequence>
<reference evidence="3 4" key="1">
    <citation type="submission" date="2016-10" db="EMBL/GenBank/DDBJ databases">
        <authorList>
            <person name="de Groot N.N."/>
        </authorList>
    </citation>
    <scope>NUCLEOTIDE SEQUENCE [LARGE SCALE GENOMIC DNA]</scope>
    <source>
        <strain evidence="3 4">DSM 6793</strain>
    </source>
</reference>
<dbReference type="PANTHER" id="PTHR37828">
    <property type="entry name" value="GSR2449 PROTEIN"/>
    <property type="match status" value="1"/>
</dbReference>
<evidence type="ECO:0000313" key="3">
    <source>
        <dbReference type="EMBL" id="SFB74401.1"/>
    </source>
</evidence>
<dbReference type="AlphaFoldDB" id="A0A1I1DHK6"/>
<protein>
    <submittedName>
        <fullName evidence="3">Uncharacterized conserved protein YciI, contains a putative active-site phosphohistidine</fullName>
    </submittedName>
</protein>
<dbReference type="EMBL" id="FOLE01000001">
    <property type="protein sequence ID" value="SFB74401.1"/>
    <property type="molecule type" value="Genomic_DNA"/>
</dbReference>
<name>A0A1I1DHK6_9BACT</name>
<evidence type="ECO:0000313" key="4">
    <source>
        <dbReference type="Proteomes" id="UP000199514"/>
    </source>
</evidence>
<organism evidence="3 4">
    <name type="scientific">Flexibacter flexilis DSM 6793</name>
    <dbReference type="NCBI Taxonomy" id="927664"/>
    <lineage>
        <taxon>Bacteria</taxon>
        <taxon>Pseudomonadati</taxon>
        <taxon>Bacteroidota</taxon>
        <taxon>Cytophagia</taxon>
        <taxon>Cytophagales</taxon>
        <taxon>Flexibacteraceae</taxon>
        <taxon>Flexibacter</taxon>
    </lineage>
</organism>
<dbReference type="InterPro" id="IPR011008">
    <property type="entry name" value="Dimeric_a/b-barrel"/>
</dbReference>
<dbReference type="PANTHER" id="PTHR37828:SF1">
    <property type="entry name" value="YCII-RELATED DOMAIN-CONTAINING PROTEIN"/>
    <property type="match status" value="1"/>
</dbReference>
<proteinExistence type="inferred from homology"/>
<evidence type="ECO:0000259" key="2">
    <source>
        <dbReference type="Pfam" id="PF03795"/>
    </source>
</evidence>
<dbReference type="Gene3D" id="3.30.70.1060">
    <property type="entry name" value="Dimeric alpha+beta barrel"/>
    <property type="match status" value="1"/>
</dbReference>